<feature type="signal peptide" evidence="2">
    <location>
        <begin position="1"/>
        <end position="30"/>
    </location>
</feature>
<evidence type="ECO:0000313" key="4">
    <source>
        <dbReference type="Proteomes" id="UP000301309"/>
    </source>
</evidence>
<comment type="caution">
    <text evidence="3">The sequence shown here is derived from an EMBL/GenBank/DDBJ whole genome shotgun (WGS) entry which is preliminary data.</text>
</comment>
<feature type="chain" id="PRO_5020489192" evidence="2">
    <location>
        <begin position="31"/>
        <end position="144"/>
    </location>
</feature>
<accession>A0A4D4LJV6</accession>
<sequence>MPTRRTFRYLTGIASILALLAMAPGPAATAQQPAARTAPDSAPDRAPATSATAPAADTWQPPLSTRGRYIVDAKGDRFRLKSANWDGAQGSWTGSGSVDDPANHHSGQNSSGIPLGLDRVPCRRCSPTSTGSASTASGCRSPTR</sequence>
<dbReference type="PROSITE" id="PS51318">
    <property type="entry name" value="TAT"/>
    <property type="match status" value="1"/>
</dbReference>
<feature type="compositionally biased region" description="Low complexity" evidence="1">
    <location>
        <begin position="30"/>
        <end position="58"/>
    </location>
</feature>
<proteinExistence type="predicted"/>
<protein>
    <submittedName>
        <fullName evidence="3">Uncharacterized protein</fullName>
    </submittedName>
</protein>
<feature type="region of interest" description="Disordered" evidence="1">
    <location>
        <begin position="30"/>
        <end position="68"/>
    </location>
</feature>
<dbReference type="Proteomes" id="UP000301309">
    <property type="component" value="Unassembled WGS sequence"/>
</dbReference>
<reference evidence="3 4" key="1">
    <citation type="journal article" date="2020" name="Int. J. Syst. Evol. Microbiol.">
        <title>Reclassification of Streptomyces castelarensis and Streptomyces sporoclivatus as later heterotypic synonyms of Streptomyces antimycoticus.</title>
        <authorList>
            <person name="Komaki H."/>
            <person name="Tamura T."/>
        </authorList>
    </citation>
    <scope>NUCLEOTIDE SEQUENCE [LARGE SCALE GENOMIC DNA]</scope>
    <source>
        <strain evidence="3 4">NBRC 13459</strain>
    </source>
</reference>
<evidence type="ECO:0000256" key="2">
    <source>
        <dbReference type="SAM" id="SignalP"/>
    </source>
</evidence>
<name>A0A4D4LJV6_STRVO</name>
<keyword evidence="4" id="KW-1185">Reference proteome</keyword>
<feature type="region of interest" description="Disordered" evidence="1">
    <location>
        <begin position="80"/>
        <end position="144"/>
    </location>
</feature>
<dbReference type="EMBL" id="BJHW01000002">
    <property type="protein sequence ID" value="GDY58343.1"/>
    <property type="molecule type" value="Genomic_DNA"/>
</dbReference>
<evidence type="ECO:0000313" key="3">
    <source>
        <dbReference type="EMBL" id="GDY58343.1"/>
    </source>
</evidence>
<keyword evidence="2" id="KW-0732">Signal</keyword>
<gene>
    <name evidence="3" type="ORF">SVIO_089660</name>
</gene>
<dbReference type="InterPro" id="IPR006311">
    <property type="entry name" value="TAT_signal"/>
</dbReference>
<organism evidence="3 4">
    <name type="scientific">Streptomyces violaceusniger</name>
    <dbReference type="NCBI Taxonomy" id="68280"/>
    <lineage>
        <taxon>Bacteria</taxon>
        <taxon>Bacillati</taxon>
        <taxon>Actinomycetota</taxon>
        <taxon>Actinomycetes</taxon>
        <taxon>Kitasatosporales</taxon>
        <taxon>Streptomycetaceae</taxon>
        <taxon>Streptomyces</taxon>
        <taxon>Streptomyces violaceusniger group</taxon>
    </lineage>
</organism>
<evidence type="ECO:0000256" key="1">
    <source>
        <dbReference type="SAM" id="MobiDB-lite"/>
    </source>
</evidence>
<feature type="compositionally biased region" description="Low complexity" evidence="1">
    <location>
        <begin position="128"/>
        <end position="138"/>
    </location>
</feature>
<dbReference type="AlphaFoldDB" id="A0A4D4LJV6"/>